<dbReference type="Pfam" id="PF20174">
    <property type="entry name" value="DUF6540"/>
    <property type="match status" value="1"/>
</dbReference>
<dbReference type="OrthoDB" id="4135672at2759"/>
<evidence type="ECO:0000313" key="2">
    <source>
        <dbReference type="Proteomes" id="UP000800039"/>
    </source>
</evidence>
<accession>A0A9P4GAR2</accession>
<dbReference type="AlphaFoldDB" id="A0A9P4GAR2"/>
<protein>
    <submittedName>
        <fullName evidence="1">Uncharacterized protein</fullName>
    </submittedName>
</protein>
<name>A0A9P4GAR2_9PLEO</name>
<dbReference type="RefSeq" id="XP_040784647.1">
    <property type="nucleotide sequence ID" value="XM_040934081.1"/>
</dbReference>
<evidence type="ECO:0000313" key="1">
    <source>
        <dbReference type="EMBL" id="KAF1842084.1"/>
    </source>
</evidence>
<proteinExistence type="predicted"/>
<dbReference type="EMBL" id="ML976618">
    <property type="protein sequence ID" value="KAF1842084.1"/>
    <property type="molecule type" value="Genomic_DNA"/>
</dbReference>
<sequence>MSGQGYNLYKVQYTLGMQDPLMGSETRYHTVLFVETKADGGGHTFQVNGDLVSGMSYESISGPNPELSQTYFAKTHLGRIRIEDYPERLDGLLQTVPPPPRQRAFNVKTMRTEQIKPDGTFYQADEQRPPFIKCTEWTEQQALPALYQHQLLHNNLQQAPLGR</sequence>
<comment type="caution">
    <text evidence="1">The sequence shown here is derived from an EMBL/GenBank/DDBJ whole genome shotgun (WGS) entry which is preliminary data.</text>
</comment>
<gene>
    <name evidence="1" type="ORF">K460DRAFT_370088</name>
</gene>
<dbReference type="InterPro" id="IPR046670">
    <property type="entry name" value="DUF6540"/>
</dbReference>
<dbReference type="Proteomes" id="UP000800039">
    <property type="component" value="Unassembled WGS sequence"/>
</dbReference>
<reference evidence="1" key="1">
    <citation type="submission" date="2020-01" db="EMBL/GenBank/DDBJ databases">
        <authorList>
            <consortium name="DOE Joint Genome Institute"/>
            <person name="Haridas S."/>
            <person name="Albert R."/>
            <person name="Binder M."/>
            <person name="Bloem J."/>
            <person name="Labutti K."/>
            <person name="Salamov A."/>
            <person name="Andreopoulos B."/>
            <person name="Baker S.E."/>
            <person name="Barry K."/>
            <person name="Bills G."/>
            <person name="Bluhm B.H."/>
            <person name="Cannon C."/>
            <person name="Castanera R."/>
            <person name="Culley D.E."/>
            <person name="Daum C."/>
            <person name="Ezra D."/>
            <person name="Gonzalez J.B."/>
            <person name="Henrissat B."/>
            <person name="Kuo A."/>
            <person name="Liang C."/>
            <person name="Lipzen A."/>
            <person name="Lutzoni F."/>
            <person name="Magnuson J."/>
            <person name="Mondo S."/>
            <person name="Nolan M."/>
            <person name="Ohm R."/>
            <person name="Pangilinan J."/>
            <person name="Park H.-J."/>
            <person name="Ramirez L."/>
            <person name="Alfaro M."/>
            <person name="Sun H."/>
            <person name="Tritt A."/>
            <person name="Yoshinaga Y."/>
            <person name="Zwiers L.-H."/>
            <person name="Turgeon B.G."/>
            <person name="Goodwin S.B."/>
            <person name="Spatafora J.W."/>
            <person name="Crous P.W."/>
            <person name="Grigoriev I.V."/>
        </authorList>
    </citation>
    <scope>NUCLEOTIDE SEQUENCE</scope>
    <source>
        <strain evidence="1">CBS 394.84</strain>
    </source>
</reference>
<keyword evidence="2" id="KW-1185">Reference proteome</keyword>
<organism evidence="1 2">
    <name type="scientific">Cucurbitaria berberidis CBS 394.84</name>
    <dbReference type="NCBI Taxonomy" id="1168544"/>
    <lineage>
        <taxon>Eukaryota</taxon>
        <taxon>Fungi</taxon>
        <taxon>Dikarya</taxon>
        <taxon>Ascomycota</taxon>
        <taxon>Pezizomycotina</taxon>
        <taxon>Dothideomycetes</taxon>
        <taxon>Pleosporomycetidae</taxon>
        <taxon>Pleosporales</taxon>
        <taxon>Pleosporineae</taxon>
        <taxon>Cucurbitariaceae</taxon>
        <taxon>Cucurbitaria</taxon>
    </lineage>
</organism>
<dbReference type="GeneID" id="63851332"/>